<reference evidence="3" key="3">
    <citation type="submission" date="2025-04" db="UniProtKB">
        <authorList>
            <consortium name="RefSeq"/>
        </authorList>
    </citation>
    <scope>IDENTIFICATION</scope>
    <source>
        <strain evidence="3">CBS 304.34</strain>
    </source>
</reference>
<reference evidence="1 3" key="1">
    <citation type="journal article" date="2020" name="Stud. Mycol.">
        <title>101 Dothideomycetes genomes: a test case for predicting lifestyles and emergence of pathogens.</title>
        <authorList>
            <person name="Haridas S."/>
            <person name="Albert R."/>
            <person name="Binder M."/>
            <person name="Bloem J."/>
            <person name="Labutti K."/>
            <person name="Salamov A."/>
            <person name="Andreopoulos B."/>
            <person name="Baker S."/>
            <person name="Barry K."/>
            <person name="Bills G."/>
            <person name="Bluhm B."/>
            <person name="Cannon C."/>
            <person name="Castanera R."/>
            <person name="Culley D."/>
            <person name="Daum C."/>
            <person name="Ezra D."/>
            <person name="Gonzalez J."/>
            <person name="Henrissat B."/>
            <person name="Kuo A."/>
            <person name="Liang C."/>
            <person name="Lipzen A."/>
            <person name="Lutzoni F."/>
            <person name="Magnuson J."/>
            <person name="Mondo S."/>
            <person name="Nolan M."/>
            <person name="Ohm R."/>
            <person name="Pangilinan J."/>
            <person name="Park H.-J."/>
            <person name="Ramirez L."/>
            <person name="Alfaro M."/>
            <person name="Sun H."/>
            <person name="Tritt A."/>
            <person name="Yoshinaga Y."/>
            <person name="Zwiers L.-H."/>
            <person name="Turgeon B."/>
            <person name="Goodwin S."/>
            <person name="Spatafora J."/>
            <person name="Crous P."/>
            <person name="Grigoriev I."/>
        </authorList>
    </citation>
    <scope>NUCLEOTIDE SEQUENCE</scope>
    <source>
        <strain evidence="1 3">CBS 304.34</strain>
    </source>
</reference>
<protein>
    <submittedName>
        <fullName evidence="1 3">Uncharacterized protein</fullName>
    </submittedName>
</protein>
<evidence type="ECO:0000313" key="2">
    <source>
        <dbReference type="Proteomes" id="UP000504636"/>
    </source>
</evidence>
<evidence type="ECO:0000313" key="1">
    <source>
        <dbReference type="EMBL" id="KAF2815390.1"/>
    </source>
</evidence>
<name>A0A6A6Z318_9PEZI</name>
<organism evidence="1">
    <name type="scientific">Mytilinidion resinicola</name>
    <dbReference type="NCBI Taxonomy" id="574789"/>
    <lineage>
        <taxon>Eukaryota</taxon>
        <taxon>Fungi</taxon>
        <taxon>Dikarya</taxon>
        <taxon>Ascomycota</taxon>
        <taxon>Pezizomycotina</taxon>
        <taxon>Dothideomycetes</taxon>
        <taxon>Pleosporomycetidae</taxon>
        <taxon>Mytilinidiales</taxon>
        <taxon>Mytilinidiaceae</taxon>
        <taxon>Mytilinidion</taxon>
    </lineage>
</organism>
<dbReference type="RefSeq" id="XP_033582354.1">
    <property type="nucleotide sequence ID" value="XM_033719127.1"/>
</dbReference>
<dbReference type="AlphaFoldDB" id="A0A6A6Z318"/>
<dbReference type="EMBL" id="MU003694">
    <property type="protein sequence ID" value="KAF2815390.1"/>
    <property type="molecule type" value="Genomic_DNA"/>
</dbReference>
<sequence>MEDLRQAHHHFSKVLHYLENSPASSPKQVSRVCQNLMETSIGLSMRAREGAERKKRADQALDYGKAALDNVLRCRDVCMIAQVQFMLACMSAWRVYLEARVSGMEPRRHPGRERVEILMAERLGELRAFQNLDMEGYEAQARKYIGYLNKSPRNQGWE</sequence>
<evidence type="ECO:0000313" key="3">
    <source>
        <dbReference type="RefSeq" id="XP_033582354.1"/>
    </source>
</evidence>
<proteinExistence type="predicted"/>
<dbReference type="Proteomes" id="UP000504636">
    <property type="component" value="Unplaced"/>
</dbReference>
<accession>A0A6A6Z318</accession>
<gene>
    <name evidence="1 3" type="ORF">BDZ99DRAFT_459272</name>
</gene>
<dbReference type="OrthoDB" id="1658288at2759"/>
<keyword evidence="2" id="KW-1185">Reference proteome</keyword>
<dbReference type="GeneID" id="54460020"/>
<reference evidence="3" key="2">
    <citation type="submission" date="2020-04" db="EMBL/GenBank/DDBJ databases">
        <authorList>
            <consortium name="NCBI Genome Project"/>
        </authorList>
    </citation>
    <scope>NUCLEOTIDE SEQUENCE</scope>
    <source>
        <strain evidence="3">CBS 304.34</strain>
    </source>
</reference>